<comment type="similarity">
    <text evidence="2">Belongs to the CRISPR-associated Csm2 family.</text>
</comment>
<dbReference type="NCBIfam" id="TIGR01870">
    <property type="entry name" value="cas_TM1810_Csm2"/>
    <property type="match status" value="1"/>
</dbReference>
<sequence length="128" mass="14833">MDLSRVRFGANLEAQLFNEVAQRCAKTISESNQRCNKPSQLRRFYDELLMWVAKVEQAPERFAEYRPFILMLNAKAAYAKGRDLVDANFVALLNHCLRQAEDAKTLGQVKLFLEAFLGFYKAERPREN</sequence>
<keyword evidence="5" id="KW-0051">Antiviral defense</keyword>
<dbReference type="Pfam" id="PF03750">
    <property type="entry name" value="Csm2_III-A"/>
    <property type="match status" value="1"/>
</dbReference>
<gene>
    <name evidence="7" type="primary">csm2</name>
    <name evidence="7" type="ORF">E6P07_05105</name>
</gene>
<dbReference type="Proteomes" id="UP000426424">
    <property type="component" value="Chromosome"/>
</dbReference>
<comment type="function">
    <text evidence="1">This subunit may be involved in monitoring complementarity of crRNA and target RNA.</text>
</comment>
<evidence type="ECO:0000256" key="1">
    <source>
        <dbReference type="ARBA" id="ARBA00003640"/>
    </source>
</evidence>
<name>A0A6I6E1W8_THETI</name>
<dbReference type="InterPro" id="IPR010149">
    <property type="entry name" value="CRISPR-assoc_prot_Csm2_III-A"/>
</dbReference>
<keyword evidence="8" id="KW-1185">Reference proteome</keyword>
<evidence type="ECO:0000313" key="8">
    <source>
        <dbReference type="Proteomes" id="UP000426424"/>
    </source>
</evidence>
<protein>
    <recommendedName>
        <fullName evidence="3">CRISPR system Cms protein Csm2</fullName>
    </recommendedName>
    <alternativeName>
        <fullName evidence="6">CRISPR type III A-associated protein Csm2</fullName>
    </alternativeName>
</protein>
<evidence type="ECO:0000256" key="5">
    <source>
        <dbReference type="ARBA" id="ARBA00023118"/>
    </source>
</evidence>
<accession>A0A6I6E1W8</accession>
<evidence type="ECO:0000256" key="2">
    <source>
        <dbReference type="ARBA" id="ARBA00006896"/>
    </source>
</evidence>
<dbReference type="EMBL" id="CP039268">
    <property type="protein sequence ID" value="QGU33961.1"/>
    <property type="molecule type" value="Genomic_DNA"/>
</dbReference>
<keyword evidence="4" id="KW-0694">RNA-binding</keyword>
<evidence type="ECO:0000256" key="6">
    <source>
        <dbReference type="ARBA" id="ARBA00031723"/>
    </source>
</evidence>
<organism evidence="7 8">
    <name type="scientific">Thermochromatium tepidum ATCC 43061</name>
    <dbReference type="NCBI Taxonomy" id="316276"/>
    <lineage>
        <taxon>Bacteria</taxon>
        <taxon>Pseudomonadati</taxon>
        <taxon>Pseudomonadota</taxon>
        <taxon>Gammaproteobacteria</taxon>
        <taxon>Chromatiales</taxon>
        <taxon>Chromatiaceae</taxon>
        <taxon>Thermochromatium</taxon>
    </lineage>
</organism>
<dbReference type="GO" id="GO:0051607">
    <property type="term" value="P:defense response to virus"/>
    <property type="evidence" value="ECO:0007669"/>
    <property type="project" value="UniProtKB-KW"/>
</dbReference>
<dbReference type="GO" id="GO:0003723">
    <property type="term" value="F:RNA binding"/>
    <property type="evidence" value="ECO:0007669"/>
    <property type="project" value="UniProtKB-KW"/>
</dbReference>
<evidence type="ECO:0000256" key="4">
    <source>
        <dbReference type="ARBA" id="ARBA00022884"/>
    </source>
</evidence>
<dbReference type="OrthoDB" id="9803002at2"/>
<proteinExistence type="inferred from homology"/>
<dbReference type="KEGG" id="ttp:E6P07_05105"/>
<dbReference type="AlphaFoldDB" id="A0A6I6E1W8"/>
<evidence type="ECO:0000313" key="7">
    <source>
        <dbReference type="EMBL" id="QGU33961.1"/>
    </source>
</evidence>
<evidence type="ECO:0000256" key="3">
    <source>
        <dbReference type="ARBA" id="ARBA00016118"/>
    </source>
</evidence>
<reference evidence="7 8" key="1">
    <citation type="submission" date="2019-12" db="EMBL/GenBank/DDBJ databases">
        <title>The complete genome of the thermophilic, anoxygenic phototrophic gammaproteobacterium Thermochromatium tepidum.</title>
        <authorList>
            <person name="Sattley W.M."/>
            <person name="Swingley W.D."/>
            <person name="Burchell B.M."/>
            <person name="Gurbani S.A."/>
            <person name="Kujawa C.M."/>
            <person name="Nuccio D.A."/>
            <person name="Schladweiler J."/>
            <person name="Shaffer K.N."/>
            <person name="Stokes L.M."/>
            <person name="Touchman J.W."/>
            <person name="Blankenship R.E."/>
            <person name="Madigan M.T."/>
        </authorList>
    </citation>
    <scope>NUCLEOTIDE SEQUENCE [LARGE SCALE GENOMIC DNA]</scope>
    <source>
        <strain evidence="7 8">ATCC 43061</strain>
    </source>
</reference>